<evidence type="ECO:0000313" key="8">
    <source>
        <dbReference type="EMBL" id="KRM73546.1"/>
    </source>
</evidence>
<keyword evidence="1 3" id="KW-0547">Nucleotide-binding</keyword>
<evidence type="ECO:0000259" key="6">
    <source>
        <dbReference type="Pfam" id="PF18335"/>
    </source>
</evidence>
<dbReference type="InterPro" id="IPR041451">
    <property type="entry name" value="RecD2_SH13"/>
</dbReference>
<keyword evidence="3" id="KW-0347">Helicase</keyword>
<keyword evidence="3" id="KW-0238">DNA-binding</keyword>
<evidence type="ECO:0000256" key="2">
    <source>
        <dbReference type="ARBA" id="ARBA00022840"/>
    </source>
</evidence>
<comment type="catalytic activity">
    <reaction evidence="3">
        <text>ATP + H2O = ADP + phosphate + H(+)</text>
        <dbReference type="Rhea" id="RHEA:13065"/>
        <dbReference type="ChEBI" id="CHEBI:15377"/>
        <dbReference type="ChEBI" id="CHEBI:15378"/>
        <dbReference type="ChEBI" id="CHEBI:30616"/>
        <dbReference type="ChEBI" id="CHEBI:43474"/>
        <dbReference type="ChEBI" id="CHEBI:456216"/>
        <dbReference type="EC" id="5.6.2.3"/>
    </reaction>
</comment>
<dbReference type="Gene3D" id="2.30.30.940">
    <property type="match status" value="1"/>
</dbReference>
<keyword evidence="3" id="KW-0378">Hydrolase</keyword>
<feature type="domain" description="ATP-dependent RecD2 DNA helicase OB-fold" evidence="7">
    <location>
        <begin position="18"/>
        <end position="92"/>
    </location>
</feature>
<dbReference type="HAMAP" id="MF_01488">
    <property type="entry name" value="RecD2"/>
    <property type="match status" value="1"/>
</dbReference>
<dbReference type="Gene3D" id="1.10.10.2220">
    <property type="match status" value="1"/>
</dbReference>
<evidence type="ECO:0000259" key="5">
    <source>
        <dbReference type="Pfam" id="PF14490"/>
    </source>
</evidence>
<comment type="caution">
    <text evidence="8">The sequence shown here is derived from an EMBL/GenBank/DDBJ whole genome shotgun (WGS) entry which is preliminary data.</text>
</comment>
<dbReference type="GO" id="GO:0005524">
    <property type="term" value="F:ATP binding"/>
    <property type="evidence" value="ECO:0007669"/>
    <property type="project" value="UniProtKB-UniRule"/>
</dbReference>
<evidence type="ECO:0000259" key="7">
    <source>
        <dbReference type="Pfam" id="PF23139"/>
    </source>
</evidence>
<dbReference type="EMBL" id="AYYN01000140">
    <property type="protein sequence ID" value="KRM73546.1"/>
    <property type="molecule type" value="Genomic_DNA"/>
</dbReference>
<evidence type="ECO:0000256" key="3">
    <source>
        <dbReference type="HAMAP-Rule" id="MF_01488"/>
    </source>
</evidence>
<evidence type="ECO:0000256" key="1">
    <source>
        <dbReference type="ARBA" id="ARBA00022741"/>
    </source>
</evidence>
<dbReference type="InterPro" id="IPR055446">
    <property type="entry name" value="RecD2_N_OB"/>
</dbReference>
<dbReference type="Pfam" id="PF13604">
    <property type="entry name" value="AAA_30"/>
    <property type="match status" value="1"/>
</dbReference>
<accession>A0A0R2B396</accession>
<keyword evidence="2 3" id="KW-0067">ATP-binding</keyword>
<dbReference type="NCBIfam" id="TIGR01448">
    <property type="entry name" value="recD_rel"/>
    <property type="match status" value="1"/>
</dbReference>
<organism evidence="8 9">
    <name type="scientific">Ligilactobacillus murinus DSM 20452 = NBRC 14221</name>
    <dbReference type="NCBI Taxonomy" id="1423772"/>
    <lineage>
        <taxon>Bacteria</taxon>
        <taxon>Bacillati</taxon>
        <taxon>Bacillota</taxon>
        <taxon>Bacilli</taxon>
        <taxon>Lactobacillales</taxon>
        <taxon>Lactobacillaceae</taxon>
        <taxon>Ligilactobacillus</taxon>
    </lineage>
</organism>
<dbReference type="CDD" id="cd18809">
    <property type="entry name" value="SF1_C_RecD"/>
    <property type="match status" value="1"/>
</dbReference>
<dbReference type="SUPFAM" id="SSF52540">
    <property type="entry name" value="P-loop containing nucleoside triphosphate hydrolases"/>
    <property type="match status" value="2"/>
</dbReference>
<dbReference type="GO" id="GO:0043139">
    <property type="term" value="F:5'-3' DNA helicase activity"/>
    <property type="evidence" value="ECO:0007669"/>
    <property type="project" value="UniProtKB-UniRule"/>
</dbReference>
<evidence type="ECO:0000313" key="9">
    <source>
        <dbReference type="Proteomes" id="UP000051612"/>
    </source>
</evidence>
<dbReference type="CDD" id="cd17933">
    <property type="entry name" value="DEXSc_RecD-like"/>
    <property type="match status" value="1"/>
</dbReference>
<dbReference type="GO" id="GO:0016887">
    <property type="term" value="F:ATP hydrolysis activity"/>
    <property type="evidence" value="ECO:0007669"/>
    <property type="project" value="RHEA"/>
</dbReference>
<dbReference type="EC" id="5.6.2.3" evidence="3"/>
<feature type="domain" description="ATP-dependent RecD2 DNA helicase SH3" evidence="6">
    <location>
        <begin position="586"/>
        <end position="655"/>
    </location>
</feature>
<proteinExistence type="inferred from homology"/>
<comment type="function">
    <text evidence="3">DNA-dependent ATPase and ATP-dependent 5'-3' DNA helicase. Has no activity on blunt DNA or DNA with 3'-overhangs, requires at least 10 bases of 5'-ssDNA for helicase activity.</text>
</comment>
<dbReference type="InterPro" id="IPR029493">
    <property type="entry name" value="RecD2-like_HHH"/>
</dbReference>
<dbReference type="AlphaFoldDB" id="A0A0R2B396"/>
<protein>
    <recommendedName>
        <fullName evidence="3">ATP-dependent RecD2 DNA helicase</fullName>
        <ecNumber evidence="3">5.6.2.3</ecNumber>
    </recommendedName>
    <alternativeName>
        <fullName evidence="3">DNA 5'-3' helicase subunit RecD2</fullName>
    </alternativeName>
</protein>
<keyword evidence="3" id="KW-0413">Isomerase</keyword>
<feature type="domain" description="UvrD-like helicase C-terminal" evidence="4">
    <location>
        <begin position="672"/>
        <end position="720"/>
    </location>
</feature>
<reference evidence="8 9" key="1">
    <citation type="journal article" date="2015" name="Genome Announc.">
        <title>Expanding the biotechnology potential of lactobacilli through comparative genomics of 213 strains and associated genera.</title>
        <authorList>
            <person name="Sun Z."/>
            <person name="Harris H.M."/>
            <person name="McCann A."/>
            <person name="Guo C."/>
            <person name="Argimon S."/>
            <person name="Zhang W."/>
            <person name="Yang X."/>
            <person name="Jeffery I.B."/>
            <person name="Cooney J.C."/>
            <person name="Kagawa T.F."/>
            <person name="Liu W."/>
            <person name="Song Y."/>
            <person name="Salvetti E."/>
            <person name="Wrobel A."/>
            <person name="Rasinkangas P."/>
            <person name="Parkhill J."/>
            <person name="Rea M.C."/>
            <person name="O'Sullivan O."/>
            <person name="Ritari J."/>
            <person name="Douillard F.P."/>
            <person name="Paul Ross R."/>
            <person name="Yang R."/>
            <person name="Briner A.E."/>
            <person name="Felis G.E."/>
            <person name="de Vos W.M."/>
            <person name="Barrangou R."/>
            <person name="Klaenhammer T.R."/>
            <person name="Caufield P.W."/>
            <person name="Cui Y."/>
            <person name="Zhang H."/>
            <person name="O'Toole P.W."/>
        </authorList>
    </citation>
    <scope>NUCLEOTIDE SEQUENCE [LARGE SCALE GENOMIC DNA]</scope>
    <source>
        <strain evidence="8 9">DSM 20452</strain>
    </source>
</reference>
<dbReference type="InterPro" id="IPR027417">
    <property type="entry name" value="P-loop_NTPase"/>
</dbReference>
<dbReference type="GO" id="GO:0017116">
    <property type="term" value="F:single-stranded DNA helicase activity"/>
    <property type="evidence" value="ECO:0007669"/>
    <property type="project" value="TreeGrafter"/>
</dbReference>
<dbReference type="PATRIC" id="fig|1423772.3.peg.883"/>
<sequence>MMQQETLTLFDEDKNEGYLVAEVLNIFFEAPASLYKVALVGITETDLDLDSEVTITGNFPELIEGTSYYFKGKITEHPKYGRQVQVLSYKPEILSSKDGVIAYLAGDHFEGIGKKTAEKIVSQLGENAVDKLLNDPKVADELGLSAKQKENLLAGITADNGAEHTLIGLSTLGFSEKMAGKLFEKYREKTLDVIHENPYQLVYDIEGFGFDRADQLALKLGVAATAEVRLAAAIFASMAQLSLFLGNTYTDGATLLKEALRLLESRPEPIEPELLADQLLKMGEKGQVISDDGRIYLRRYYEAEYAIAEELKRLATKVSDQEVNDAQIDDFIQAIQKDLQITYGPDQKAAIKAAVKAPVFLLTGGPGTGKTTIIMGIVRTFAALHELDLSDTSQTPILLAAPTGRAAKKMSEATGLPASTIHRLLGLNGREDELPEETKALEGKLLIVDETSMVDTVLLQLLLESIPEQMQVIFVGDRNQLPSVGPGQVFSDLLASETLPQKELAKIYRQGDGSTIIQLAHAVKDGLVPPDLMQKTNDRSFIPCHADQVSSVVEQVVAAALAKQNKVDDVQILAPMYRGAAGITSLNQTLQALLNPKKPQQKEVKFGNNVFRIGDRVLHLVNDPENNIFNGDIGKIVGIELKKDHPKDDKVIIAFDGQEVEFGRKDLVNLTLAYCMSIHKSQGSEFPIVILPMVQQYSRMFARNLLYTALTRAKEKLILLGEPEAYAKCIQTLALNRKTTLTMRLWEVLGKPKDSSVKEATKVESTPKFILTPALVKKGEIDPMIGMDNLTPADFMR</sequence>
<evidence type="ECO:0000259" key="4">
    <source>
        <dbReference type="Pfam" id="PF13538"/>
    </source>
</evidence>
<dbReference type="GO" id="GO:0003677">
    <property type="term" value="F:DNA binding"/>
    <property type="evidence" value="ECO:0007669"/>
    <property type="project" value="UniProtKB-UniRule"/>
</dbReference>
<feature type="binding site" evidence="3">
    <location>
        <begin position="367"/>
        <end position="371"/>
    </location>
    <ligand>
        <name>ATP</name>
        <dbReference type="ChEBI" id="CHEBI:30616"/>
    </ligand>
</feature>
<dbReference type="Pfam" id="PF14490">
    <property type="entry name" value="HHH_RecD2"/>
    <property type="match status" value="1"/>
</dbReference>
<comment type="similarity">
    <text evidence="3">Belongs to the RecD family. RecD2 subfamily.</text>
</comment>
<name>A0A0R2B396_9LACO</name>
<dbReference type="PANTHER" id="PTHR43788:SF6">
    <property type="entry name" value="DNA HELICASE B"/>
    <property type="match status" value="1"/>
</dbReference>
<dbReference type="Pfam" id="PF18335">
    <property type="entry name" value="SH3_13"/>
    <property type="match status" value="1"/>
</dbReference>
<dbReference type="PANTHER" id="PTHR43788">
    <property type="entry name" value="DNA2/NAM7 HELICASE FAMILY MEMBER"/>
    <property type="match status" value="1"/>
</dbReference>
<feature type="domain" description="ATP-dependent RecD2 DNA helicase-like helix-hairpin-helix" evidence="5">
    <location>
        <begin position="161"/>
        <end position="249"/>
    </location>
</feature>
<dbReference type="InterPro" id="IPR027785">
    <property type="entry name" value="UvrD-like_helicase_C"/>
</dbReference>
<dbReference type="InterPro" id="IPR006345">
    <property type="entry name" value="RecD2"/>
</dbReference>
<dbReference type="GO" id="GO:0006310">
    <property type="term" value="P:DNA recombination"/>
    <property type="evidence" value="ECO:0007669"/>
    <property type="project" value="InterPro"/>
</dbReference>
<dbReference type="Proteomes" id="UP000051612">
    <property type="component" value="Unassembled WGS sequence"/>
</dbReference>
<dbReference type="InterPro" id="IPR050534">
    <property type="entry name" value="Coronavir_polyprotein_1ab"/>
</dbReference>
<gene>
    <name evidence="3" type="primary">recD2</name>
    <name evidence="8" type="ORF">FC48_GL000811</name>
</gene>
<dbReference type="Pfam" id="PF13538">
    <property type="entry name" value="UvrD_C_2"/>
    <property type="match status" value="1"/>
</dbReference>
<dbReference type="GO" id="GO:0009338">
    <property type="term" value="C:exodeoxyribonuclease V complex"/>
    <property type="evidence" value="ECO:0007669"/>
    <property type="project" value="TreeGrafter"/>
</dbReference>
<dbReference type="Gene3D" id="3.40.50.300">
    <property type="entry name" value="P-loop containing nucleotide triphosphate hydrolases"/>
    <property type="match status" value="2"/>
</dbReference>
<dbReference type="Pfam" id="PF23139">
    <property type="entry name" value="OB_YrrC"/>
    <property type="match status" value="1"/>
</dbReference>